<evidence type="ECO:0000256" key="1">
    <source>
        <dbReference type="ARBA" id="ARBA00008070"/>
    </source>
</evidence>
<dbReference type="InterPro" id="IPR013577">
    <property type="entry name" value="LLGL2"/>
</dbReference>
<comment type="similarity">
    <text evidence="1">Belongs to the WD repeat L(2)GL family.</text>
</comment>
<keyword evidence="8" id="KW-1185">Reference proteome</keyword>
<keyword evidence="2" id="KW-0268">Exocytosis</keyword>
<dbReference type="AlphaFoldDB" id="A0AA36CTH7"/>
<dbReference type="GO" id="GO:0051294">
    <property type="term" value="P:establishment of spindle orientation"/>
    <property type="evidence" value="ECO:0007669"/>
    <property type="project" value="TreeGrafter"/>
</dbReference>
<dbReference type="SUPFAM" id="SSF101898">
    <property type="entry name" value="NHL repeat"/>
    <property type="match status" value="1"/>
</dbReference>
<evidence type="ECO:0000256" key="3">
    <source>
        <dbReference type="ARBA" id="ARBA00022574"/>
    </source>
</evidence>
<accession>A0AA36CTH7</accession>
<dbReference type="GO" id="GO:0045159">
    <property type="term" value="F:myosin II binding"/>
    <property type="evidence" value="ECO:0007669"/>
    <property type="project" value="TreeGrafter"/>
</dbReference>
<dbReference type="GO" id="GO:0005886">
    <property type="term" value="C:plasma membrane"/>
    <property type="evidence" value="ECO:0007669"/>
    <property type="project" value="TreeGrafter"/>
</dbReference>
<evidence type="ECO:0000256" key="5">
    <source>
        <dbReference type="SAM" id="MobiDB-lite"/>
    </source>
</evidence>
<protein>
    <recommendedName>
        <fullName evidence="6">Lethal giant larvae homologue 2 domain-containing protein</fullName>
    </recommendedName>
</protein>
<evidence type="ECO:0000259" key="6">
    <source>
        <dbReference type="Pfam" id="PF08366"/>
    </source>
</evidence>
<dbReference type="InterPro" id="IPR036322">
    <property type="entry name" value="WD40_repeat_dom_sf"/>
</dbReference>
<feature type="non-terminal residue" evidence="7">
    <location>
        <position position="1"/>
    </location>
</feature>
<organism evidence="7 8">
    <name type="scientific">Mesorhabditis spiculigera</name>
    <dbReference type="NCBI Taxonomy" id="96644"/>
    <lineage>
        <taxon>Eukaryota</taxon>
        <taxon>Metazoa</taxon>
        <taxon>Ecdysozoa</taxon>
        <taxon>Nematoda</taxon>
        <taxon>Chromadorea</taxon>
        <taxon>Rhabditida</taxon>
        <taxon>Rhabditina</taxon>
        <taxon>Rhabditomorpha</taxon>
        <taxon>Rhabditoidea</taxon>
        <taxon>Rhabditidae</taxon>
        <taxon>Mesorhabditinae</taxon>
        <taxon>Mesorhabditis</taxon>
    </lineage>
</organism>
<dbReference type="Gene3D" id="2.130.10.10">
    <property type="entry name" value="YVTN repeat-like/Quinoprotein amine dehydrogenase"/>
    <property type="match status" value="1"/>
</dbReference>
<gene>
    <name evidence="7" type="ORF">MSPICULIGERA_LOCUS13362</name>
</gene>
<keyword evidence="4" id="KW-0677">Repeat</keyword>
<dbReference type="GO" id="GO:0032878">
    <property type="term" value="P:regulation of establishment or maintenance of cell polarity"/>
    <property type="evidence" value="ECO:0007669"/>
    <property type="project" value="TreeGrafter"/>
</dbReference>
<dbReference type="GO" id="GO:0005096">
    <property type="term" value="F:GTPase activator activity"/>
    <property type="evidence" value="ECO:0007669"/>
    <property type="project" value="TreeGrafter"/>
</dbReference>
<reference evidence="7" key="1">
    <citation type="submission" date="2023-06" db="EMBL/GenBank/DDBJ databases">
        <authorList>
            <person name="Delattre M."/>
        </authorList>
    </citation>
    <scope>NUCLEOTIDE SEQUENCE</scope>
    <source>
        <strain evidence="7">AF72</strain>
    </source>
</reference>
<evidence type="ECO:0000313" key="8">
    <source>
        <dbReference type="Proteomes" id="UP001177023"/>
    </source>
</evidence>
<evidence type="ECO:0000256" key="2">
    <source>
        <dbReference type="ARBA" id="ARBA00022483"/>
    </source>
</evidence>
<dbReference type="PANTHER" id="PTHR10241">
    <property type="entry name" value="LETHAL 2 GIANT LARVAE PROTEIN"/>
    <property type="match status" value="1"/>
</dbReference>
<dbReference type="GO" id="GO:0008593">
    <property type="term" value="P:regulation of Notch signaling pathway"/>
    <property type="evidence" value="ECO:0007669"/>
    <property type="project" value="TreeGrafter"/>
</dbReference>
<sequence length="821" mass="90625">MATALVLCHDQSLHRIRISGRFLTVSSTGPFKELNKITCCSMYTDPSTLKIALLIGNNQGDIHSLDLEDLKLSDFLTFKGELANRISLSNEKPILQGLDSCRTEPNRLLLSYEKTLVVYDVSVREVLANWTLESEPMAAHWSLDGKFVTVASSDGSFLTFAPKGESLETPGIIFGPFPCQPVNKALSTTTHLGTLHAFSGGMPRASYGDRYTVTTIRTGRTECWDFASPVKDFCFAGSHTGQSSPLFLLVLTEEELVVLSVGGKEWRPIPLRCLFPLHASAVTTMTHVADIEEEVWDRLHKHSPHKRATIANWPLSYAQQMAQRTSEHKEQLLLTGHANGNVNLWTAGEASMQLLYCIETATEVAGCSERKESFTRKSLESDSEESECHLTDEWPPFRKVGDYDPCSDDVRLSVQRLAFDPKTGTIAVGCRGGHAFVYQFCENPQTCDAASVLDCSLLKDTSGIAPAIRSLRGIEPRNHSLNFTAGYQPRPVDESSGSLLVQLSPCVPITAIAIYDERSLLAVGTEFGFALIDYQKTRIIHQQSFLDHTDLADAGALDDALNRFKSMKKSIRQSFRRKKKATSNDTTLNNEHEDELCRPVERRIEARGALTQGLIIEPSKGLVRLIKFVPNIALGHAQGDTVWIGTHGGRLYGFSLSANGECKLEREIRLQHAAPVRSIEVVTDPNNKNSPASRLLLITEEQVRGYTLPQLKPTKYKVKLTANEGYRINKGSLVTLRQTKGDPSSDVFLALITNMGGILVYSLHNHRKNAKFTLTKATDVAGINSSILSQYGEIFWLRAGASLLQRASLCAPEAPPPVPVE</sequence>
<comment type="caution">
    <text evidence="7">The sequence shown here is derived from an EMBL/GenBank/DDBJ whole genome shotgun (WGS) entry which is preliminary data.</text>
</comment>
<evidence type="ECO:0000256" key="4">
    <source>
        <dbReference type="ARBA" id="ARBA00022737"/>
    </source>
</evidence>
<proteinExistence type="inferred from homology"/>
<dbReference type="PANTHER" id="PTHR10241:SF29">
    <property type="entry name" value="LETHAL(2) GIANT LARVAE PROTEIN"/>
    <property type="match status" value="1"/>
</dbReference>
<dbReference type="SUPFAM" id="SSF50978">
    <property type="entry name" value="WD40 repeat-like"/>
    <property type="match status" value="1"/>
</dbReference>
<feature type="domain" description="Lethal giant larvae homologue 2" evidence="6">
    <location>
        <begin position="172"/>
        <end position="266"/>
    </location>
</feature>
<keyword evidence="3" id="KW-0853">WD repeat</keyword>
<dbReference type="GO" id="GO:0019905">
    <property type="term" value="F:syntaxin binding"/>
    <property type="evidence" value="ECO:0007669"/>
    <property type="project" value="TreeGrafter"/>
</dbReference>
<name>A0AA36CTH7_9BILA</name>
<dbReference type="Pfam" id="PF08366">
    <property type="entry name" value="LLGL"/>
    <property type="match status" value="1"/>
</dbReference>
<dbReference type="GO" id="GO:0030864">
    <property type="term" value="C:cortical actin cytoskeleton"/>
    <property type="evidence" value="ECO:0007669"/>
    <property type="project" value="TreeGrafter"/>
</dbReference>
<evidence type="ECO:0000313" key="7">
    <source>
        <dbReference type="EMBL" id="CAJ0575045.1"/>
    </source>
</evidence>
<dbReference type="GO" id="GO:0030866">
    <property type="term" value="P:cortical actin cytoskeleton organization"/>
    <property type="evidence" value="ECO:0007669"/>
    <property type="project" value="TreeGrafter"/>
</dbReference>
<dbReference type="GO" id="GO:0006893">
    <property type="term" value="P:Golgi to plasma membrane transport"/>
    <property type="evidence" value="ECO:0007669"/>
    <property type="project" value="TreeGrafter"/>
</dbReference>
<dbReference type="Proteomes" id="UP001177023">
    <property type="component" value="Unassembled WGS sequence"/>
</dbReference>
<dbReference type="InterPro" id="IPR000664">
    <property type="entry name" value="Lethal2_giant"/>
</dbReference>
<dbReference type="GO" id="GO:0006887">
    <property type="term" value="P:exocytosis"/>
    <property type="evidence" value="ECO:0007669"/>
    <property type="project" value="UniProtKB-KW"/>
</dbReference>
<dbReference type="InterPro" id="IPR015943">
    <property type="entry name" value="WD40/YVTN_repeat-like_dom_sf"/>
</dbReference>
<feature type="region of interest" description="Disordered" evidence="5">
    <location>
        <begin position="575"/>
        <end position="594"/>
    </location>
</feature>
<dbReference type="EMBL" id="CATQJA010002635">
    <property type="protein sequence ID" value="CAJ0575045.1"/>
    <property type="molecule type" value="Genomic_DNA"/>
</dbReference>
<dbReference type="PRINTS" id="PR00962">
    <property type="entry name" value="LETHAL2GIANT"/>
</dbReference>